<dbReference type="PANTHER" id="PTHR31325">
    <property type="entry name" value="OS01G0798800 PROTEIN-RELATED"/>
    <property type="match status" value="1"/>
</dbReference>
<dbReference type="Pfam" id="PF04578">
    <property type="entry name" value="DUF594"/>
    <property type="match status" value="1"/>
</dbReference>
<dbReference type="Pfam" id="PF13968">
    <property type="entry name" value="DUF4220"/>
    <property type="match status" value="1"/>
</dbReference>
<name>A0A822ZF84_NELNU</name>
<dbReference type="EMBL" id="DUZY01000006">
    <property type="protein sequence ID" value="DAD43180.1"/>
    <property type="molecule type" value="Genomic_DNA"/>
</dbReference>
<evidence type="ECO:0000313" key="3">
    <source>
        <dbReference type="Proteomes" id="UP000607653"/>
    </source>
</evidence>
<reference evidence="2 3" key="1">
    <citation type="journal article" date="2020" name="Mol. Biol. Evol.">
        <title>Distinct Expression and Methylation Patterns for Genes with Different Fates following a Single Whole-Genome Duplication in Flowering Plants.</title>
        <authorList>
            <person name="Shi T."/>
            <person name="Rahmani R.S."/>
            <person name="Gugger P.F."/>
            <person name="Wang M."/>
            <person name="Li H."/>
            <person name="Zhang Y."/>
            <person name="Li Z."/>
            <person name="Wang Q."/>
            <person name="Van de Peer Y."/>
            <person name="Marchal K."/>
            <person name="Chen J."/>
        </authorList>
    </citation>
    <scope>NUCLEOTIDE SEQUENCE [LARGE SCALE GENOMIC DNA]</scope>
    <source>
        <tissue evidence="2">Leaf</tissue>
    </source>
</reference>
<proteinExistence type="predicted"/>
<dbReference type="InterPro" id="IPR007658">
    <property type="entry name" value="DUF594"/>
</dbReference>
<dbReference type="InterPro" id="IPR025315">
    <property type="entry name" value="DUF4220"/>
</dbReference>
<dbReference type="Proteomes" id="UP000607653">
    <property type="component" value="Unassembled WGS sequence"/>
</dbReference>
<keyword evidence="3" id="KW-1185">Reference proteome</keyword>
<sequence length="356" mass="41878">MWSLVRFLLSDWTIVWLKDKHPISAKLSAFLLRVIYACRRYDNLWSNKMAQYNLIDFCLKDRPSRWKKFLKLIKMKDKFDKYWYRRYVDVSPELKEFMFNDLKSKWQSISSASYRHFSTLRGELALEEVHQLPNYDREYVKELDRSIEVEFDETIIRWHIATDVCWKLDSDDNVIKNRPDIEKMITICENVSNYLLYILVSRPFILTAGIGQVRYGDTCAEASNFFHGNEDYDKETIISLDSLTVCKRLVDVETDVAPMDVKGDRSKSVLFDGVKLAKALRKLDDEQRWKTMSLVWMEMLYYAASHCRGNYHAQRLSTGGELLTLVWLLMAHLGIGDQYKVEAGHARAKLSVVADW</sequence>
<evidence type="ECO:0000259" key="1">
    <source>
        <dbReference type="Pfam" id="PF13968"/>
    </source>
</evidence>
<gene>
    <name evidence="2" type="ORF">HUJ06_001410</name>
</gene>
<evidence type="ECO:0000313" key="2">
    <source>
        <dbReference type="EMBL" id="DAD43180.1"/>
    </source>
</evidence>
<accession>A0A822ZF84</accession>
<dbReference type="AlphaFoldDB" id="A0A822ZF84"/>
<feature type="domain" description="DUF4220" evidence="1">
    <location>
        <begin position="1"/>
        <end position="57"/>
    </location>
</feature>
<comment type="caution">
    <text evidence="2">The sequence shown here is derived from an EMBL/GenBank/DDBJ whole genome shotgun (WGS) entry which is preliminary data.</text>
</comment>
<protein>
    <recommendedName>
        <fullName evidence="1">DUF4220 domain-containing protein</fullName>
    </recommendedName>
</protein>
<organism evidence="2 3">
    <name type="scientific">Nelumbo nucifera</name>
    <name type="common">Sacred lotus</name>
    <dbReference type="NCBI Taxonomy" id="4432"/>
    <lineage>
        <taxon>Eukaryota</taxon>
        <taxon>Viridiplantae</taxon>
        <taxon>Streptophyta</taxon>
        <taxon>Embryophyta</taxon>
        <taxon>Tracheophyta</taxon>
        <taxon>Spermatophyta</taxon>
        <taxon>Magnoliopsida</taxon>
        <taxon>Proteales</taxon>
        <taxon>Nelumbonaceae</taxon>
        <taxon>Nelumbo</taxon>
    </lineage>
</organism>